<evidence type="ECO:0000313" key="1">
    <source>
        <dbReference type="EMBL" id="PTD95344.1"/>
    </source>
</evidence>
<sequence>MLIAESGRCPTCRRWGGCREAAADGSTVLPDPARLRGPCIEGPWHGSLRGPRNACGQWVDWLATDDLTKVIAAKKSG</sequence>
<dbReference type="Proteomes" id="UP000241193">
    <property type="component" value="Unassembled WGS sequence"/>
</dbReference>
<keyword evidence="2" id="KW-1185">Reference proteome</keyword>
<evidence type="ECO:0000313" key="2">
    <source>
        <dbReference type="Proteomes" id="UP000241193"/>
    </source>
</evidence>
<name>A0A2T4IC36_9RHOO</name>
<reference evidence="1 2" key="2">
    <citation type="submission" date="2018-04" db="EMBL/GenBank/DDBJ databases">
        <title>Thauera lacus sp. nov., isolated from an saline lake in Inner Mongolia, China.</title>
        <authorList>
            <person name="Liang Q.-Y."/>
        </authorList>
    </citation>
    <scope>NUCLEOTIDE SEQUENCE [LARGE SCALE GENOMIC DNA]</scope>
    <source>
        <strain evidence="1 2">D20</strain>
    </source>
</reference>
<dbReference type="AlphaFoldDB" id="A0A2T4IC36"/>
<comment type="caution">
    <text evidence="1">The sequence shown here is derived from an EMBL/GenBank/DDBJ whole genome shotgun (WGS) entry which is preliminary data.</text>
</comment>
<dbReference type="RefSeq" id="WP_107494562.1">
    <property type="nucleotide sequence ID" value="NZ_PZKC01000014.1"/>
</dbReference>
<dbReference type="EMBL" id="PZKC01000014">
    <property type="protein sequence ID" value="PTD95344.1"/>
    <property type="molecule type" value="Genomic_DNA"/>
</dbReference>
<dbReference type="OrthoDB" id="8527375at2"/>
<protein>
    <submittedName>
        <fullName evidence="1">Uncharacterized protein</fullName>
    </submittedName>
</protein>
<organism evidence="1 2">
    <name type="scientific">Pseudothauera lacus</name>
    <dbReference type="NCBI Taxonomy" id="2136175"/>
    <lineage>
        <taxon>Bacteria</taxon>
        <taxon>Pseudomonadati</taxon>
        <taxon>Pseudomonadota</taxon>
        <taxon>Betaproteobacteria</taxon>
        <taxon>Rhodocyclales</taxon>
        <taxon>Zoogloeaceae</taxon>
        <taxon>Pseudothauera</taxon>
    </lineage>
</organism>
<proteinExistence type="predicted"/>
<accession>A0A2T4IC36</accession>
<reference evidence="1 2" key="1">
    <citation type="submission" date="2018-03" db="EMBL/GenBank/DDBJ databases">
        <authorList>
            <person name="Keele B.F."/>
        </authorList>
    </citation>
    <scope>NUCLEOTIDE SEQUENCE [LARGE SCALE GENOMIC DNA]</scope>
    <source>
        <strain evidence="1 2">D20</strain>
    </source>
</reference>
<gene>
    <name evidence="1" type="ORF">C8261_15125</name>
</gene>